<sequence>MLSRTKVRIGIGSAAALALAAGALTTAYASPWRHGNNSSVSNTAFSARWSPQIATGTTTLKTVSSTVPSNGDVNPYGVAVVPRSVGHLMAGDVLVSNYNNKANLNGTGSSIVEVDPRTGRQTLFAWLTPNRLPSTCPGGIGLTTALVVLKNGWVVVGSLPTTDGTYKTAKSGCLIVLNSLGHAKAVITGHGINGPWGMSAWEHGDDVQLFVSNVLNGVNGRVGQQVNKGTVVRLKLDVTQQRFRVDTAVIVGSGFPEMVSQDGFVQGPTGVTLVGNTLFVADTLANRIAQINWATTRHNSAGLGFTLAEAGLLKMPLGLTSFGGLLLTVNGENGNLIAISLRGQVALVKALDTTAVAGSMPGAGALFGLAPSWDGKWLYYVNDLQNNLSATGPLRGGGKGSYWGGYNYGG</sequence>
<name>A0A8J7WNW8_9ACTN</name>
<evidence type="ECO:0000256" key="1">
    <source>
        <dbReference type="SAM" id="SignalP"/>
    </source>
</evidence>
<protein>
    <recommendedName>
        <fullName evidence="4">NHL repeat containing protein</fullName>
    </recommendedName>
</protein>
<dbReference type="RefSeq" id="WP_211469117.1">
    <property type="nucleotide sequence ID" value="NZ_JAGSXH010000059.1"/>
</dbReference>
<accession>A0A8J7WNW8</accession>
<dbReference type="SUPFAM" id="SSF63825">
    <property type="entry name" value="YWTD domain"/>
    <property type="match status" value="1"/>
</dbReference>
<organism evidence="2 3">
    <name type="scientific">Actinocrinis puniceicyclus</name>
    <dbReference type="NCBI Taxonomy" id="977794"/>
    <lineage>
        <taxon>Bacteria</taxon>
        <taxon>Bacillati</taxon>
        <taxon>Actinomycetota</taxon>
        <taxon>Actinomycetes</taxon>
        <taxon>Catenulisporales</taxon>
        <taxon>Actinospicaceae</taxon>
        <taxon>Actinocrinis</taxon>
    </lineage>
</organism>
<comment type="caution">
    <text evidence="2">The sequence shown here is derived from an EMBL/GenBank/DDBJ whole genome shotgun (WGS) entry which is preliminary data.</text>
</comment>
<evidence type="ECO:0008006" key="4">
    <source>
        <dbReference type="Google" id="ProtNLM"/>
    </source>
</evidence>
<reference evidence="2" key="1">
    <citation type="submission" date="2021-04" db="EMBL/GenBank/DDBJ databases">
        <title>Genome based classification of Actinospica acidithermotolerans sp. nov., an actinobacterium isolated from an Indonesian hot spring.</title>
        <authorList>
            <person name="Kusuma A.B."/>
            <person name="Putra K.E."/>
            <person name="Nafisah S."/>
            <person name="Loh J."/>
            <person name="Nouioui I."/>
            <person name="Goodfellow M."/>
        </authorList>
    </citation>
    <scope>NUCLEOTIDE SEQUENCE</scope>
    <source>
        <strain evidence="2">DSM 45618</strain>
    </source>
</reference>
<proteinExistence type="predicted"/>
<evidence type="ECO:0000313" key="3">
    <source>
        <dbReference type="Proteomes" id="UP000677913"/>
    </source>
</evidence>
<keyword evidence="3" id="KW-1185">Reference proteome</keyword>
<feature type="signal peptide" evidence="1">
    <location>
        <begin position="1"/>
        <end position="29"/>
    </location>
</feature>
<evidence type="ECO:0000313" key="2">
    <source>
        <dbReference type="EMBL" id="MBS2964758.1"/>
    </source>
</evidence>
<dbReference type="EMBL" id="JAGSXH010000059">
    <property type="protein sequence ID" value="MBS2964758.1"/>
    <property type="molecule type" value="Genomic_DNA"/>
</dbReference>
<feature type="chain" id="PRO_5035244472" description="NHL repeat containing protein" evidence="1">
    <location>
        <begin position="30"/>
        <end position="410"/>
    </location>
</feature>
<dbReference type="AlphaFoldDB" id="A0A8J7WNW8"/>
<dbReference type="Proteomes" id="UP000677913">
    <property type="component" value="Unassembled WGS sequence"/>
</dbReference>
<keyword evidence="1" id="KW-0732">Signal</keyword>
<gene>
    <name evidence="2" type="ORF">KGA66_16995</name>
</gene>